<dbReference type="EMBL" id="AP017312">
    <property type="protein sequence ID" value="BAU29490.1"/>
    <property type="molecule type" value="Genomic_DNA"/>
</dbReference>
<dbReference type="AlphaFoldDB" id="A0A0U5B4A9"/>
<evidence type="ECO:0000256" key="9">
    <source>
        <dbReference type="ARBA" id="ARBA00029447"/>
    </source>
</evidence>
<keyword evidence="7" id="KW-0472">Membrane</keyword>
<dbReference type="SMART" id="SM00304">
    <property type="entry name" value="HAMP"/>
    <property type="match status" value="1"/>
</dbReference>
<evidence type="ECO:0000313" key="10">
    <source>
        <dbReference type="EMBL" id="BAU29490.1"/>
    </source>
</evidence>
<dbReference type="Gene3D" id="1.10.287.950">
    <property type="entry name" value="Methyl-accepting chemotaxis protein"/>
    <property type="match status" value="1"/>
</dbReference>
<dbReference type="PANTHER" id="PTHR32089">
    <property type="entry name" value="METHYL-ACCEPTING CHEMOTAXIS PROTEIN MCPB"/>
    <property type="match status" value="1"/>
</dbReference>
<dbReference type="InterPro" id="IPR003660">
    <property type="entry name" value="HAMP_dom"/>
</dbReference>
<dbReference type="PROSITE" id="PS50111">
    <property type="entry name" value="CHEMOTAXIS_TRANSDUC_2"/>
    <property type="match status" value="1"/>
</dbReference>
<dbReference type="CDD" id="cd11386">
    <property type="entry name" value="MCP_signal"/>
    <property type="match status" value="1"/>
</dbReference>
<dbReference type="Gene3D" id="1.10.8.500">
    <property type="entry name" value="HAMP domain in histidine kinase"/>
    <property type="match status" value="1"/>
</dbReference>
<comment type="subcellular location">
    <subcellularLocation>
        <location evidence="1">Cell membrane</location>
        <topology evidence="1">Multi-pass membrane protein</topology>
    </subcellularLocation>
</comment>
<dbReference type="CDD" id="cd06225">
    <property type="entry name" value="HAMP"/>
    <property type="match status" value="1"/>
</dbReference>
<dbReference type="GO" id="GO:0004888">
    <property type="term" value="F:transmembrane signaling receptor activity"/>
    <property type="evidence" value="ECO:0007669"/>
    <property type="project" value="InterPro"/>
</dbReference>
<dbReference type="GO" id="GO:0007165">
    <property type="term" value="P:signal transduction"/>
    <property type="evidence" value="ECO:0007669"/>
    <property type="project" value="UniProtKB-KW"/>
</dbReference>
<evidence type="ECO:0000256" key="6">
    <source>
        <dbReference type="ARBA" id="ARBA00022989"/>
    </source>
</evidence>
<protein>
    <submittedName>
        <fullName evidence="10">Methyl-accepting chemotaxis protein McpB</fullName>
    </submittedName>
</protein>
<evidence type="ECO:0000256" key="7">
    <source>
        <dbReference type="ARBA" id="ARBA00023136"/>
    </source>
</evidence>
<proteinExistence type="inferred from homology"/>
<keyword evidence="11" id="KW-1185">Reference proteome</keyword>
<dbReference type="CDD" id="cd12913">
    <property type="entry name" value="PDC1_MCP_like"/>
    <property type="match status" value="1"/>
</dbReference>
<evidence type="ECO:0000256" key="2">
    <source>
        <dbReference type="ARBA" id="ARBA00022475"/>
    </source>
</evidence>
<dbReference type="InterPro" id="IPR029151">
    <property type="entry name" value="Sensor-like_sf"/>
</dbReference>
<keyword evidence="3" id="KW-0488">Methylation</keyword>
<sequence>MQKRLQLSIKKRLNISFLILLLIPSLAIGLLSYQTARQKVQDQVLDQAKGNTHLLDQLVIRLIEPELQNVTLLAENVNANMYAGRQSPRVMEMIHQFQRLHPEIASAYVGTEAGFLIMDGSEKLEADYDVRKRPWYQQGRQSDTKPVITDPYVDKITGQTVVSLLKKTKDGSGVVGIDLNLSKLAEMTSSIKIGKQGYVFMIDQQKKILVHPSSKNGADAPKEIVAQLFSKPSGSYDTRNNTETTRTFFVTNELTGWKLGGTINMAEVTAEANPIFTTTVVVITAALLLGGLLVYVVISSITRPLRLLDHASEVISSGDLTERVLITSNDELGQLGQRFNQMGESLQHVLHDVREKAEHLAAASEELMQGAKETSHAVEHVSTTIQEIAAGSEQQVQSVEDTSNTIIRMSGSMQQIAEHAQQTSASVAETSDVAANGTEAIQLAIQQMDLIHTKITRLSDTISSLEERSHEIENFVGIITGIAAQTNLLSLNAAIEAARAGEQGRGFAVVADEVRQLAEQSSQSANHITSLIQTIQNETKAAVDFMEDGVQEVKKGIDAVYVAGQSFQSIRESIEHAAEQVYEVSSSAQEMSAGAETVARSIEIISEIAERSASGMETASASTEEQLASMEEISASAEALAHMAEGLEEVIQRFNV</sequence>
<organism evidence="10 11">
    <name type="scientific">Aneurinibacillus soli</name>
    <dbReference type="NCBI Taxonomy" id="1500254"/>
    <lineage>
        <taxon>Bacteria</taxon>
        <taxon>Bacillati</taxon>
        <taxon>Bacillota</taxon>
        <taxon>Bacilli</taxon>
        <taxon>Bacillales</taxon>
        <taxon>Paenibacillaceae</taxon>
        <taxon>Aneurinibacillus group</taxon>
        <taxon>Aneurinibacillus</taxon>
    </lineage>
</organism>
<dbReference type="FunFam" id="1.10.287.950:FF:000001">
    <property type="entry name" value="Methyl-accepting chemotaxis sensory transducer"/>
    <property type="match status" value="1"/>
</dbReference>
<dbReference type="InterPro" id="IPR004089">
    <property type="entry name" value="MCPsignal_dom"/>
</dbReference>
<accession>A0A0U5B4A9</accession>
<keyword evidence="2" id="KW-1003">Cell membrane</keyword>
<evidence type="ECO:0000256" key="1">
    <source>
        <dbReference type="ARBA" id="ARBA00004651"/>
    </source>
</evidence>
<dbReference type="Pfam" id="PF00672">
    <property type="entry name" value="HAMP"/>
    <property type="match status" value="1"/>
</dbReference>
<keyword evidence="5" id="KW-0812">Transmembrane</keyword>
<dbReference type="Pfam" id="PF00015">
    <property type="entry name" value="MCPsignal"/>
    <property type="match status" value="1"/>
</dbReference>
<dbReference type="PRINTS" id="PR00260">
    <property type="entry name" value="CHEMTRNSDUCR"/>
</dbReference>
<dbReference type="SUPFAM" id="SSF58104">
    <property type="entry name" value="Methyl-accepting chemotaxis protein (MCP) signaling domain"/>
    <property type="match status" value="1"/>
</dbReference>
<dbReference type="KEGG" id="asoc:CB4_03690"/>
<keyword evidence="8" id="KW-0807">Transducer</keyword>
<evidence type="ECO:0000256" key="4">
    <source>
        <dbReference type="ARBA" id="ARBA00022500"/>
    </source>
</evidence>
<evidence type="ECO:0000256" key="5">
    <source>
        <dbReference type="ARBA" id="ARBA00022692"/>
    </source>
</evidence>
<dbReference type="GO" id="GO:0006935">
    <property type="term" value="P:chemotaxis"/>
    <property type="evidence" value="ECO:0007669"/>
    <property type="project" value="UniProtKB-KW"/>
</dbReference>
<keyword evidence="4" id="KW-0145">Chemotaxis</keyword>
<name>A0A0U5B4A9_9BACL</name>
<dbReference type="CDD" id="cd12912">
    <property type="entry name" value="PDC2_MCP_like"/>
    <property type="match status" value="1"/>
</dbReference>
<evidence type="ECO:0000313" key="11">
    <source>
        <dbReference type="Proteomes" id="UP000217696"/>
    </source>
</evidence>
<dbReference type="PROSITE" id="PS50885">
    <property type="entry name" value="HAMP"/>
    <property type="match status" value="1"/>
</dbReference>
<dbReference type="GO" id="GO:0005886">
    <property type="term" value="C:plasma membrane"/>
    <property type="evidence" value="ECO:0007669"/>
    <property type="project" value="UniProtKB-SubCell"/>
</dbReference>
<dbReference type="SMART" id="SM00283">
    <property type="entry name" value="MA"/>
    <property type="match status" value="1"/>
</dbReference>
<gene>
    <name evidence="10" type="primary">mcpB_20</name>
    <name evidence="10" type="ORF">CB4_03690</name>
</gene>
<dbReference type="InterPro" id="IPR004090">
    <property type="entry name" value="Chemotax_Me-accpt_rcpt"/>
</dbReference>
<dbReference type="OrthoDB" id="243053at2"/>
<dbReference type="SUPFAM" id="SSF103190">
    <property type="entry name" value="Sensory domain-like"/>
    <property type="match status" value="1"/>
</dbReference>
<evidence type="ECO:0000256" key="3">
    <source>
        <dbReference type="ARBA" id="ARBA00022481"/>
    </source>
</evidence>
<dbReference type="RefSeq" id="WP_096467165.1">
    <property type="nucleotide sequence ID" value="NZ_AP017312.1"/>
</dbReference>
<dbReference type="Pfam" id="PF02743">
    <property type="entry name" value="dCache_1"/>
    <property type="match status" value="1"/>
</dbReference>
<evidence type="ECO:0000256" key="8">
    <source>
        <dbReference type="ARBA" id="ARBA00023224"/>
    </source>
</evidence>
<dbReference type="InterPro" id="IPR033479">
    <property type="entry name" value="dCache_1"/>
</dbReference>
<keyword evidence="6" id="KW-1133">Transmembrane helix</keyword>
<reference evidence="10 11" key="1">
    <citation type="submission" date="2015-12" db="EMBL/GenBank/DDBJ databases">
        <title>Genome sequence of Aneurinibacillus soli.</title>
        <authorList>
            <person name="Lee J.S."/>
            <person name="Lee K.C."/>
            <person name="Kim K.K."/>
            <person name="Lee B.W."/>
        </authorList>
    </citation>
    <scope>NUCLEOTIDE SEQUENCE [LARGE SCALE GENOMIC DNA]</scope>
    <source>
        <strain evidence="10 11">CB4</strain>
    </source>
</reference>
<dbReference type="Proteomes" id="UP000217696">
    <property type="component" value="Chromosome"/>
</dbReference>
<dbReference type="Gene3D" id="3.30.450.20">
    <property type="entry name" value="PAS domain"/>
    <property type="match status" value="2"/>
</dbReference>
<dbReference type="PANTHER" id="PTHR32089:SF114">
    <property type="entry name" value="METHYL-ACCEPTING CHEMOTAXIS PROTEIN MCPB"/>
    <property type="match status" value="1"/>
</dbReference>
<comment type="similarity">
    <text evidence="9">Belongs to the methyl-accepting chemotaxis (MCP) protein family.</text>
</comment>